<reference evidence="1 2" key="1">
    <citation type="journal article" date="2012" name="Science">
        <title>The Paleozoic origin of enzymatic lignin decomposition reconstructed from 31 fungal genomes.</title>
        <authorList>
            <person name="Floudas D."/>
            <person name="Binder M."/>
            <person name="Riley R."/>
            <person name="Barry K."/>
            <person name="Blanchette R.A."/>
            <person name="Henrissat B."/>
            <person name="Martinez A.T."/>
            <person name="Otillar R."/>
            <person name="Spatafora J.W."/>
            <person name="Yadav J.S."/>
            <person name="Aerts A."/>
            <person name="Benoit I."/>
            <person name="Boyd A."/>
            <person name="Carlson A."/>
            <person name="Copeland A."/>
            <person name="Coutinho P.M."/>
            <person name="de Vries R.P."/>
            <person name="Ferreira P."/>
            <person name="Findley K."/>
            <person name="Foster B."/>
            <person name="Gaskell J."/>
            <person name="Glotzer D."/>
            <person name="Gorecki P."/>
            <person name="Heitman J."/>
            <person name="Hesse C."/>
            <person name="Hori C."/>
            <person name="Igarashi K."/>
            <person name="Jurgens J.A."/>
            <person name="Kallen N."/>
            <person name="Kersten P."/>
            <person name="Kohler A."/>
            <person name="Kuees U."/>
            <person name="Kumar T.K.A."/>
            <person name="Kuo A."/>
            <person name="LaButti K."/>
            <person name="Larrondo L.F."/>
            <person name="Lindquist E."/>
            <person name="Ling A."/>
            <person name="Lombard V."/>
            <person name="Lucas S."/>
            <person name="Lundell T."/>
            <person name="Martin R."/>
            <person name="McLaughlin D.J."/>
            <person name="Morgenstern I."/>
            <person name="Morin E."/>
            <person name="Murat C."/>
            <person name="Nagy L.G."/>
            <person name="Nolan M."/>
            <person name="Ohm R.A."/>
            <person name="Patyshakuliyeva A."/>
            <person name="Rokas A."/>
            <person name="Ruiz-Duenas F.J."/>
            <person name="Sabat G."/>
            <person name="Salamov A."/>
            <person name="Samejima M."/>
            <person name="Schmutz J."/>
            <person name="Slot J.C."/>
            <person name="St John F."/>
            <person name="Stenlid J."/>
            <person name="Sun H."/>
            <person name="Sun S."/>
            <person name="Syed K."/>
            <person name="Tsang A."/>
            <person name="Wiebenga A."/>
            <person name="Young D."/>
            <person name="Pisabarro A."/>
            <person name="Eastwood D.C."/>
            <person name="Martin F."/>
            <person name="Cullen D."/>
            <person name="Grigoriev I.V."/>
            <person name="Hibbett D.S."/>
        </authorList>
    </citation>
    <scope>NUCLEOTIDE SEQUENCE</scope>
    <source>
        <strain evidence="2">FP-58527</strain>
    </source>
</reference>
<protein>
    <submittedName>
        <fullName evidence="1">Uncharacterized protein</fullName>
    </submittedName>
</protein>
<proteinExistence type="predicted"/>
<dbReference type="Proteomes" id="UP000015241">
    <property type="component" value="Unassembled WGS sequence"/>
</dbReference>
<dbReference type="InParanoid" id="S8DRE3"/>
<sequence length="86" mass="9750">MYTWTVPFVPTAANDFESTALYWLTVSPRLLTWSKGMTVFTVVKCVDEITSLFRIAQKILGEEVANFRIDIFLPSKGWPTGTAINF</sequence>
<accession>S8DRE3</accession>
<dbReference type="HOGENOM" id="CLU_2503844_0_0_1"/>
<dbReference type="EMBL" id="KE504259">
    <property type="protein sequence ID" value="EPS93748.1"/>
    <property type="molecule type" value="Genomic_DNA"/>
</dbReference>
<feature type="non-terminal residue" evidence="1">
    <location>
        <position position="86"/>
    </location>
</feature>
<organism evidence="1 2">
    <name type="scientific">Fomitopsis schrenkii</name>
    <name type="common">Brown rot fungus</name>
    <dbReference type="NCBI Taxonomy" id="2126942"/>
    <lineage>
        <taxon>Eukaryota</taxon>
        <taxon>Fungi</taxon>
        <taxon>Dikarya</taxon>
        <taxon>Basidiomycota</taxon>
        <taxon>Agaricomycotina</taxon>
        <taxon>Agaricomycetes</taxon>
        <taxon>Polyporales</taxon>
        <taxon>Fomitopsis</taxon>
    </lineage>
</organism>
<evidence type="ECO:0000313" key="1">
    <source>
        <dbReference type="EMBL" id="EPS93748.1"/>
    </source>
</evidence>
<gene>
    <name evidence="1" type="ORF">FOMPIDRAFT_94389</name>
</gene>
<keyword evidence="2" id="KW-1185">Reference proteome</keyword>
<name>S8DRE3_FOMSC</name>
<dbReference type="AlphaFoldDB" id="S8DRE3"/>
<evidence type="ECO:0000313" key="2">
    <source>
        <dbReference type="Proteomes" id="UP000015241"/>
    </source>
</evidence>